<evidence type="ECO:0000256" key="1">
    <source>
        <dbReference type="ARBA" id="ARBA00008455"/>
    </source>
</evidence>
<dbReference type="Gene3D" id="3.90.70.10">
    <property type="entry name" value="Cysteine proteinases"/>
    <property type="match status" value="1"/>
</dbReference>
<proteinExistence type="inferred from homology"/>
<keyword evidence="4" id="KW-1185">Reference proteome</keyword>
<evidence type="ECO:0000313" key="4">
    <source>
        <dbReference type="Proteomes" id="UP000053660"/>
    </source>
</evidence>
<keyword evidence="3" id="KW-0645">Protease</keyword>
<dbReference type="SUPFAM" id="SSF54001">
    <property type="entry name" value="Cysteine proteinases"/>
    <property type="match status" value="1"/>
</dbReference>
<dbReference type="InterPro" id="IPR013128">
    <property type="entry name" value="Peptidase_C1A"/>
</dbReference>
<gene>
    <name evidence="3" type="ORF">OESDEN_19707</name>
</gene>
<comment type="similarity">
    <text evidence="1">Belongs to the peptidase C1 family.</text>
</comment>
<evidence type="ECO:0000313" key="3">
    <source>
        <dbReference type="EMBL" id="KHJ80616.1"/>
    </source>
</evidence>
<keyword evidence="3" id="KW-0378">Hydrolase</keyword>
<dbReference type="InterPro" id="IPR000668">
    <property type="entry name" value="Peptidase_C1A_C"/>
</dbReference>
<evidence type="ECO:0000259" key="2">
    <source>
        <dbReference type="SMART" id="SM00645"/>
    </source>
</evidence>
<dbReference type="SMART" id="SM00645">
    <property type="entry name" value="Pept_C1"/>
    <property type="match status" value="1"/>
</dbReference>
<dbReference type="PANTHER" id="PTHR12411">
    <property type="entry name" value="CYSTEINE PROTEASE FAMILY C1-RELATED"/>
    <property type="match status" value="1"/>
</dbReference>
<dbReference type="GO" id="GO:0006508">
    <property type="term" value="P:proteolysis"/>
    <property type="evidence" value="ECO:0007669"/>
    <property type="project" value="UniProtKB-KW"/>
</dbReference>
<accession>A0A0B1S9P5</accession>
<feature type="domain" description="Peptidase C1A papain C-terminal" evidence="2">
    <location>
        <begin position="3"/>
        <end position="157"/>
    </location>
</feature>
<dbReference type="OrthoDB" id="640249at2759"/>
<dbReference type="AlphaFoldDB" id="A0A0B1S9P5"/>
<dbReference type="GO" id="GO:0008234">
    <property type="term" value="F:cysteine-type peptidase activity"/>
    <property type="evidence" value="ECO:0007669"/>
    <property type="project" value="InterPro"/>
</dbReference>
<dbReference type="Proteomes" id="UP000053660">
    <property type="component" value="Unassembled WGS sequence"/>
</dbReference>
<reference evidence="3 4" key="1">
    <citation type="submission" date="2014-03" db="EMBL/GenBank/DDBJ databases">
        <title>Draft genome of the hookworm Oesophagostomum dentatum.</title>
        <authorList>
            <person name="Mitreva M."/>
        </authorList>
    </citation>
    <scope>NUCLEOTIDE SEQUENCE [LARGE SCALE GENOMIC DNA]</scope>
    <source>
        <strain evidence="3 4">OD-Hann</strain>
    </source>
</reference>
<sequence>EFKGVCKPYAFHPCGKHKDQPYYGECPEEADAPRCRRRCQYLYRKKYEEDKIYAVSRYEVEGGESAMQREIMENGPIQGSIMVFSDFRFYKKGIYVHTYGQQEGVHGIKLIGWGVENGTKYWLVSNSWNSDWGEDGFFRILRGADECGIEEWGYAGKMRV</sequence>
<protein>
    <submittedName>
        <fullName evidence="3">Papain family cysteine protease</fullName>
    </submittedName>
</protein>
<organism evidence="3 4">
    <name type="scientific">Oesophagostomum dentatum</name>
    <name type="common">Nodular worm</name>
    <dbReference type="NCBI Taxonomy" id="61180"/>
    <lineage>
        <taxon>Eukaryota</taxon>
        <taxon>Metazoa</taxon>
        <taxon>Ecdysozoa</taxon>
        <taxon>Nematoda</taxon>
        <taxon>Chromadorea</taxon>
        <taxon>Rhabditida</taxon>
        <taxon>Rhabditina</taxon>
        <taxon>Rhabditomorpha</taxon>
        <taxon>Strongyloidea</taxon>
        <taxon>Strongylidae</taxon>
        <taxon>Oesophagostomum</taxon>
    </lineage>
</organism>
<dbReference type="Pfam" id="PF00112">
    <property type="entry name" value="Peptidase_C1"/>
    <property type="match status" value="1"/>
</dbReference>
<feature type="non-terminal residue" evidence="3">
    <location>
        <position position="1"/>
    </location>
</feature>
<dbReference type="InterPro" id="IPR038765">
    <property type="entry name" value="Papain-like_cys_pep_sf"/>
</dbReference>
<name>A0A0B1S9P5_OESDE</name>
<dbReference type="EMBL" id="KN600164">
    <property type="protein sequence ID" value="KHJ80616.1"/>
    <property type="molecule type" value="Genomic_DNA"/>
</dbReference>